<sequence>LLRFLSLRYCSLDREPSSSASPGLLRCSSLLLYGAPPLPQPPLLLLPPDLLSNGTGHLTERNGPAAEKPAKNSAAGGEEEVEVPRKEEHRGTGGVGRQNGPKAAMEEMSCVSTRGGGPNGKLVEGFLYKYDKGEEVRMVCVCHGRFLSPAEFVRHASGEDVAHPLRHIIVNPSPSCFL</sequence>
<dbReference type="AlphaFoldDB" id="A0A843VC90"/>
<dbReference type="PANTHER" id="PTHR31413:SF31">
    <property type="entry name" value="NINJA-FAMILY PROTEIN AFP3"/>
    <property type="match status" value="1"/>
</dbReference>
<proteinExistence type="inferred from homology"/>
<dbReference type="EMBL" id="NMUH01001611">
    <property type="protein sequence ID" value="MQL93928.1"/>
    <property type="molecule type" value="Genomic_DNA"/>
</dbReference>
<evidence type="ECO:0000313" key="7">
    <source>
        <dbReference type="EMBL" id="MQL93928.1"/>
    </source>
</evidence>
<name>A0A843VC90_COLES</name>
<feature type="compositionally biased region" description="Basic and acidic residues" evidence="5">
    <location>
        <begin position="82"/>
        <end position="91"/>
    </location>
</feature>
<dbReference type="InterPro" id="IPR031307">
    <property type="entry name" value="Ninja_fam"/>
</dbReference>
<comment type="caution">
    <text evidence="7">The sequence shown here is derived from an EMBL/GenBank/DDBJ whole genome shotgun (WGS) entry which is preliminary data.</text>
</comment>
<feature type="domain" description="Tify" evidence="6">
    <location>
        <begin position="139"/>
        <end position="169"/>
    </location>
</feature>
<evidence type="ECO:0000256" key="1">
    <source>
        <dbReference type="ARBA" id="ARBA00004123"/>
    </source>
</evidence>
<comment type="similarity">
    <text evidence="2 4">Belongs to the Ninja family.</text>
</comment>
<evidence type="ECO:0000256" key="2">
    <source>
        <dbReference type="ARBA" id="ARBA00006081"/>
    </source>
</evidence>
<keyword evidence="3 4" id="KW-0539">Nucleus</keyword>
<dbReference type="PANTHER" id="PTHR31413">
    <property type="entry name" value="AFP HOMOLOG 2"/>
    <property type="match status" value="1"/>
</dbReference>
<evidence type="ECO:0000259" key="6">
    <source>
        <dbReference type="Pfam" id="PF16135"/>
    </source>
</evidence>
<comment type="subcellular location">
    <subcellularLocation>
        <location evidence="1 4">Nucleus</location>
    </subcellularLocation>
</comment>
<evidence type="ECO:0000313" key="8">
    <source>
        <dbReference type="Proteomes" id="UP000652761"/>
    </source>
</evidence>
<dbReference type="GO" id="GO:0007165">
    <property type="term" value="P:signal transduction"/>
    <property type="evidence" value="ECO:0007669"/>
    <property type="project" value="InterPro"/>
</dbReference>
<dbReference type="Proteomes" id="UP000652761">
    <property type="component" value="Unassembled WGS sequence"/>
</dbReference>
<evidence type="ECO:0000256" key="4">
    <source>
        <dbReference type="RuleBase" id="RU369029"/>
    </source>
</evidence>
<feature type="non-terminal residue" evidence="7">
    <location>
        <position position="178"/>
    </location>
</feature>
<dbReference type="Pfam" id="PF16135">
    <property type="entry name" value="TDBD"/>
    <property type="match status" value="1"/>
</dbReference>
<protein>
    <recommendedName>
        <fullName evidence="4">Ninja-family protein</fullName>
    </recommendedName>
    <alternativeName>
        <fullName evidence="4">ABI-binding protein</fullName>
    </alternativeName>
</protein>
<gene>
    <name evidence="7" type="ORF">Taro_026577</name>
</gene>
<reference evidence="7" key="1">
    <citation type="submission" date="2017-07" db="EMBL/GenBank/DDBJ databases">
        <title>Taro Niue Genome Assembly and Annotation.</title>
        <authorList>
            <person name="Atibalentja N."/>
            <person name="Keating K."/>
            <person name="Fields C.J."/>
        </authorList>
    </citation>
    <scope>NUCLEOTIDE SEQUENCE</scope>
    <source>
        <strain evidence="7">Niue_2</strain>
        <tissue evidence="7">Leaf</tissue>
    </source>
</reference>
<dbReference type="InterPro" id="IPR032308">
    <property type="entry name" value="TDBD"/>
</dbReference>
<feature type="region of interest" description="Disordered" evidence="5">
    <location>
        <begin position="54"/>
        <end position="103"/>
    </location>
</feature>
<comment type="function">
    <text evidence="4">Acts as a negative regulator of abscisic acid (ABA) response.</text>
</comment>
<dbReference type="GO" id="GO:0005634">
    <property type="term" value="C:nucleus"/>
    <property type="evidence" value="ECO:0007669"/>
    <property type="project" value="UniProtKB-SubCell"/>
</dbReference>
<keyword evidence="8" id="KW-1185">Reference proteome</keyword>
<dbReference type="GO" id="GO:0045892">
    <property type="term" value="P:negative regulation of DNA-templated transcription"/>
    <property type="evidence" value="ECO:0007669"/>
    <property type="project" value="TreeGrafter"/>
</dbReference>
<accession>A0A843VC90</accession>
<dbReference type="OrthoDB" id="667358at2759"/>
<evidence type="ECO:0000256" key="5">
    <source>
        <dbReference type="SAM" id="MobiDB-lite"/>
    </source>
</evidence>
<organism evidence="7 8">
    <name type="scientific">Colocasia esculenta</name>
    <name type="common">Wild taro</name>
    <name type="synonym">Arum esculentum</name>
    <dbReference type="NCBI Taxonomy" id="4460"/>
    <lineage>
        <taxon>Eukaryota</taxon>
        <taxon>Viridiplantae</taxon>
        <taxon>Streptophyta</taxon>
        <taxon>Embryophyta</taxon>
        <taxon>Tracheophyta</taxon>
        <taxon>Spermatophyta</taxon>
        <taxon>Magnoliopsida</taxon>
        <taxon>Liliopsida</taxon>
        <taxon>Araceae</taxon>
        <taxon>Aroideae</taxon>
        <taxon>Colocasieae</taxon>
        <taxon>Colocasia</taxon>
    </lineage>
</organism>
<evidence type="ECO:0000256" key="3">
    <source>
        <dbReference type="ARBA" id="ARBA00023242"/>
    </source>
</evidence>